<organism evidence="2">
    <name type="scientific">hydrothermal vent metagenome</name>
    <dbReference type="NCBI Taxonomy" id="652676"/>
    <lineage>
        <taxon>unclassified sequences</taxon>
        <taxon>metagenomes</taxon>
        <taxon>ecological metagenomes</taxon>
    </lineage>
</organism>
<name>A0A3B0ZFR9_9ZZZZ</name>
<gene>
    <name evidence="2" type="ORF">MNBD_GAMMA18-115</name>
</gene>
<dbReference type="Pfam" id="PF13665">
    <property type="entry name" value="Tox-PAAR-like"/>
    <property type="match status" value="1"/>
</dbReference>
<proteinExistence type="predicted"/>
<evidence type="ECO:0000256" key="1">
    <source>
        <dbReference type="SAM" id="MobiDB-lite"/>
    </source>
</evidence>
<reference evidence="2" key="1">
    <citation type="submission" date="2018-06" db="EMBL/GenBank/DDBJ databases">
        <authorList>
            <person name="Zhirakovskaya E."/>
        </authorList>
    </citation>
    <scope>NUCLEOTIDE SEQUENCE</scope>
</reference>
<sequence>MANKVYANMMEVSCKAGSGKTICAMPDVCFTPPENPATPPGVPIPYPNTGKASDTTDGSKKVKISGKEVMLKNKSCFKKSMGDEAGSAAKKGVVTSKNTGKVYFNAWSMDVKFEGKNVTRHLDLTTNNHMSSMPGNTPPFPHIDGMAPPDAPVCTACAAKR</sequence>
<dbReference type="AlphaFoldDB" id="A0A3B0ZFR9"/>
<evidence type="ECO:0000313" key="2">
    <source>
        <dbReference type="EMBL" id="VAW85139.1"/>
    </source>
</evidence>
<feature type="region of interest" description="Disordered" evidence="1">
    <location>
        <begin position="39"/>
        <end position="60"/>
    </location>
</feature>
<accession>A0A3B0ZFR9</accession>
<dbReference type="EMBL" id="UOFP01000082">
    <property type="protein sequence ID" value="VAW85139.1"/>
    <property type="molecule type" value="Genomic_DNA"/>
</dbReference>
<protein>
    <submittedName>
        <fullName evidence="2">Uncharacterized protein</fullName>
    </submittedName>
</protein>